<dbReference type="EMBL" id="JACANG010000010">
    <property type="protein sequence ID" value="MDM1718905.1"/>
    <property type="molecule type" value="Genomic_DNA"/>
</dbReference>
<reference evidence="1" key="2">
    <citation type="journal article" date="2022" name="Sci. Total Environ.">
        <title>Prevalence, transmission, and molecular epidemiology of tet(X)-positive bacteria among humans, animals, and environmental niches in China: An epidemiological, and genomic-based study.</title>
        <authorList>
            <person name="Dong N."/>
            <person name="Zeng Y."/>
            <person name="Cai C."/>
            <person name="Sun C."/>
            <person name="Lu J."/>
            <person name="Liu C."/>
            <person name="Zhou H."/>
            <person name="Sun Q."/>
            <person name="Shu L."/>
            <person name="Wang H."/>
            <person name="Wang Y."/>
            <person name="Wang S."/>
            <person name="Wu C."/>
            <person name="Chan E.W."/>
            <person name="Chen G."/>
            <person name="Shen Z."/>
            <person name="Chen S."/>
            <person name="Zhang R."/>
        </authorList>
    </citation>
    <scope>NUCLEOTIDE SEQUENCE</scope>
    <source>
        <strain evidence="1">DF49-4</strain>
    </source>
</reference>
<evidence type="ECO:0000313" key="2">
    <source>
        <dbReference type="Proteomes" id="UP001174419"/>
    </source>
</evidence>
<protein>
    <submittedName>
        <fullName evidence="1">ATP F0F1 synthase synthase</fullName>
    </submittedName>
</protein>
<accession>A0AB35M294</accession>
<evidence type="ECO:0000313" key="1">
    <source>
        <dbReference type="EMBL" id="MDM1718905.1"/>
    </source>
</evidence>
<sequence length="274" mass="32249">MNQLVARVRGRKKPFFYKLLSDKKIYEFDVSKVSLVEYSSEHLLDEDSWFKIDNFSQQPFFLNFLGKQFVSSEYNSISKSKYKDIAYLCSVQDGEYFFQKVTPSSYVTKTFLALGDELVIENNVDRIVINNSPDAIYFKKEDRLIFRNLATISSIFNGIDILYKEATQEEVQKFLDFNFIKLSDGYDIQKIGKNNRKRIALALSTFEKMSDDDKDAIFDYIQDYCTELKFEKSTKNFEISSETEMKFLLYGIEQRFYTTVYGKEKRLANSVQRL</sequence>
<comment type="caution">
    <text evidence="1">The sequence shown here is derived from an EMBL/GenBank/DDBJ whole genome shotgun (WGS) entry which is preliminary data.</text>
</comment>
<proteinExistence type="predicted"/>
<dbReference type="RefSeq" id="WP_286381143.1">
    <property type="nucleotide sequence ID" value="NZ_JACANG010000010.1"/>
</dbReference>
<name>A0AB35M294_9GAMM</name>
<reference evidence="1" key="1">
    <citation type="submission" date="2020-06" db="EMBL/GenBank/DDBJ databases">
        <authorList>
            <person name="Dong N."/>
        </authorList>
    </citation>
    <scope>NUCLEOTIDE SEQUENCE</scope>
    <source>
        <strain evidence="1">DF49-4</strain>
    </source>
</reference>
<gene>
    <name evidence="1" type="ORF">HX110_07050</name>
</gene>
<organism evidence="1 2">
    <name type="scientific">Acinetobacter towneri</name>
    <dbReference type="NCBI Taxonomy" id="202956"/>
    <lineage>
        <taxon>Bacteria</taxon>
        <taxon>Pseudomonadati</taxon>
        <taxon>Pseudomonadota</taxon>
        <taxon>Gammaproteobacteria</taxon>
        <taxon>Moraxellales</taxon>
        <taxon>Moraxellaceae</taxon>
        <taxon>Acinetobacter</taxon>
    </lineage>
</organism>
<dbReference type="AlphaFoldDB" id="A0AB35M294"/>
<dbReference type="Proteomes" id="UP001174419">
    <property type="component" value="Unassembled WGS sequence"/>
</dbReference>